<sequence length="35" mass="3894">RRQRRQAAPKDHPARDAKGPGRKGDCRARRAAQGV</sequence>
<feature type="non-terminal residue" evidence="2">
    <location>
        <position position="1"/>
    </location>
</feature>
<organism evidence="2 3">
    <name type="scientific">Verticillium longisporum</name>
    <name type="common">Verticillium dahliae var. longisporum</name>
    <dbReference type="NCBI Taxonomy" id="100787"/>
    <lineage>
        <taxon>Eukaryota</taxon>
        <taxon>Fungi</taxon>
        <taxon>Dikarya</taxon>
        <taxon>Ascomycota</taxon>
        <taxon>Pezizomycotina</taxon>
        <taxon>Sordariomycetes</taxon>
        <taxon>Hypocreomycetidae</taxon>
        <taxon>Glomerellales</taxon>
        <taxon>Plectosphaerellaceae</taxon>
        <taxon>Verticillium</taxon>
    </lineage>
</organism>
<dbReference type="EMBL" id="CVQI01035760">
    <property type="protein sequence ID" value="CRK46520.1"/>
    <property type="molecule type" value="Genomic_DNA"/>
</dbReference>
<reference evidence="3" key="1">
    <citation type="submission" date="2015-05" db="EMBL/GenBank/DDBJ databases">
        <authorList>
            <person name="Fogelqvist Johan"/>
        </authorList>
    </citation>
    <scope>NUCLEOTIDE SEQUENCE [LARGE SCALE GENOMIC DNA]</scope>
</reference>
<evidence type="ECO:0000313" key="3">
    <source>
        <dbReference type="Proteomes" id="UP000045706"/>
    </source>
</evidence>
<evidence type="ECO:0000313" key="2">
    <source>
        <dbReference type="EMBL" id="CRK46520.1"/>
    </source>
</evidence>
<proteinExistence type="predicted"/>
<accession>A0A0G4NJ95</accession>
<name>A0A0G4NJ95_VERLO</name>
<dbReference type="AlphaFoldDB" id="A0A0G4NJ95"/>
<dbReference type="Proteomes" id="UP000045706">
    <property type="component" value="Unassembled WGS sequence"/>
</dbReference>
<feature type="region of interest" description="Disordered" evidence="1">
    <location>
        <begin position="1"/>
        <end position="35"/>
    </location>
</feature>
<evidence type="ECO:0000256" key="1">
    <source>
        <dbReference type="SAM" id="MobiDB-lite"/>
    </source>
</evidence>
<protein>
    <submittedName>
        <fullName evidence="2">Uncharacterized protein</fullName>
    </submittedName>
</protein>
<gene>
    <name evidence="2" type="ORF">BN1723_020049</name>
</gene>
<feature type="compositionally biased region" description="Basic and acidic residues" evidence="1">
    <location>
        <begin position="8"/>
        <end position="28"/>
    </location>
</feature>